<evidence type="ECO:0000256" key="7">
    <source>
        <dbReference type="SAM" id="MobiDB-lite"/>
    </source>
</evidence>
<feature type="compositionally biased region" description="Low complexity" evidence="7">
    <location>
        <begin position="20"/>
        <end position="33"/>
    </location>
</feature>
<evidence type="ECO:0000259" key="8">
    <source>
        <dbReference type="PROSITE" id="PS50157"/>
    </source>
</evidence>
<comment type="caution">
    <text evidence="9">The sequence shown here is derived from an EMBL/GenBank/DDBJ whole genome shotgun (WGS) entry which is preliminary data.</text>
</comment>
<dbReference type="FunFam" id="3.30.160.60:FF:001366">
    <property type="entry name" value="Zinc finger protein 2"/>
    <property type="match status" value="1"/>
</dbReference>
<evidence type="ECO:0000256" key="3">
    <source>
        <dbReference type="ARBA" id="ARBA00022771"/>
    </source>
</evidence>
<evidence type="ECO:0000256" key="6">
    <source>
        <dbReference type="PROSITE-ProRule" id="PRU00042"/>
    </source>
</evidence>
<feature type="compositionally biased region" description="Basic and acidic residues" evidence="7">
    <location>
        <begin position="7"/>
        <end position="19"/>
    </location>
</feature>
<dbReference type="InterPro" id="IPR013087">
    <property type="entry name" value="Znf_C2H2_type"/>
</dbReference>
<evidence type="ECO:0000313" key="10">
    <source>
        <dbReference type="Proteomes" id="UP001154282"/>
    </source>
</evidence>
<dbReference type="SUPFAM" id="SSF57667">
    <property type="entry name" value="beta-beta-alpha zinc fingers"/>
    <property type="match status" value="1"/>
</dbReference>
<dbReference type="Proteomes" id="UP001154282">
    <property type="component" value="Unassembled WGS sequence"/>
</dbReference>
<reference evidence="9" key="1">
    <citation type="submission" date="2022-08" db="EMBL/GenBank/DDBJ databases">
        <authorList>
            <person name="Gutierrez-Valencia J."/>
        </authorList>
    </citation>
    <scope>NUCLEOTIDE SEQUENCE</scope>
</reference>
<dbReference type="InterPro" id="IPR036236">
    <property type="entry name" value="Znf_C2H2_sf"/>
</dbReference>
<keyword evidence="5" id="KW-0539">Nucleus</keyword>
<dbReference type="GO" id="GO:0009788">
    <property type="term" value="P:negative regulation of abscisic acid-activated signaling pathway"/>
    <property type="evidence" value="ECO:0007669"/>
    <property type="project" value="InterPro"/>
</dbReference>
<keyword evidence="10" id="KW-1185">Reference proteome</keyword>
<proteinExistence type="predicted"/>
<feature type="compositionally biased region" description="Low complexity" evidence="7">
    <location>
        <begin position="40"/>
        <end position="63"/>
    </location>
</feature>
<keyword evidence="2" id="KW-0479">Metal-binding</keyword>
<dbReference type="PANTHER" id="PTHR47287:SF18">
    <property type="entry name" value="TRANSCRIPTION FACTOR C2H2 FAMILY"/>
    <property type="match status" value="1"/>
</dbReference>
<feature type="compositionally biased region" description="Basic and acidic residues" evidence="7">
    <location>
        <begin position="64"/>
        <end position="77"/>
    </location>
</feature>
<feature type="region of interest" description="Disordered" evidence="7">
    <location>
        <begin position="1"/>
        <end position="92"/>
    </location>
</feature>
<dbReference type="GO" id="GO:0005634">
    <property type="term" value="C:nucleus"/>
    <property type="evidence" value="ECO:0007669"/>
    <property type="project" value="UniProtKB-SubCell"/>
</dbReference>
<dbReference type="EMBL" id="CAMGYJ010000008">
    <property type="protein sequence ID" value="CAI0457407.1"/>
    <property type="molecule type" value="Genomic_DNA"/>
</dbReference>
<dbReference type="PANTHER" id="PTHR47287">
    <property type="entry name" value="C2H2 AND C2HC ZINC FINGERS SUPERFAMILY PROTEIN"/>
    <property type="match status" value="1"/>
</dbReference>
<dbReference type="PROSITE" id="PS00028">
    <property type="entry name" value="ZINC_FINGER_C2H2_1"/>
    <property type="match status" value="1"/>
</dbReference>
<evidence type="ECO:0000256" key="4">
    <source>
        <dbReference type="ARBA" id="ARBA00022833"/>
    </source>
</evidence>
<dbReference type="Gene3D" id="3.30.160.60">
    <property type="entry name" value="Classic Zinc Finger"/>
    <property type="match status" value="1"/>
</dbReference>
<dbReference type="AlphaFoldDB" id="A0AAV0NG47"/>
<dbReference type="PROSITE" id="PS50157">
    <property type="entry name" value="ZINC_FINGER_C2H2_2"/>
    <property type="match status" value="1"/>
</dbReference>
<evidence type="ECO:0000256" key="2">
    <source>
        <dbReference type="ARBA" id="ARBA00022723"/>
    </source>
</evidence>
<gene>
    <name evidence="9" type="ORF">LITE_LOCUS33118</name>
</gene>
<keyword evidence="3 6" id="KW-0863">Zinc-finger</keyword>
<sequence length="251" mass="27179">MHQHPNSKLDSENESDHESSSQVASSNLSANEPSPDPSKDTTTLSSSSLPLDLDLSLQLQHSQDPAHLKPPIAEHDPNNAAAPPTPPPGASVQPRVFSCNYCRRKFYSSQALGGHQNAHKRERTIAKRAMRMGIFSDRYNSLASLPLHGVSAFRNLGIKAHSATHHSNMIPQQQQAPLSAARFEQSYYGVPVLTTTEEDDVGMYWPGSFRQVVATGGAVSIPAANNHNNNNQSAMEVPDSSSLAPDLTLKL</sequence>
<dbReference type="GO" id="GO:0008270">
    <property type="term" value="F:zinc ion binding"/>
    <property type="evidence" value="ECO:0007669"/>
    <property type="project" value="UniProtKB-KW"/>
</dbReference>
<evidence type="ECO:0000256" key="1">
    <source>
        <dbReference type="ARBA" id="ARBA00004123"/>
    </source>
</evidence>
<feature type="domain" description="C2H2-type" evidence="8">
    <location>
        <begin position="97"/>
        <end position="124"/>
    </location>
</feature>
<dbReference type="InterPro" id="IPR044246">
    <property type="entry name" value="ZFP3-like"/>
</dbReference>
<feature type="region of interest" description="Disordered" evidence="7">
    <location>
        <begin position="223"/>
        <end position="251"/>
    </location>
</feature>
<evidence type="ECO:0000313" key="9">
    <source>
        <dbReference type="EMBL" id="CAI0457407.1"/>
    </source>
</evidence>
<protein>
    <recommendedName>
        <fullName evidence="8">C2H2-type domain-containing protein</fullName>
    </recommendedName>
</protein>
<organism evidence="9 10">
    <name type="scientific">Linum tenue</name>
    <dbReference type="NCBI Taxonomy" id="586396"/>
    <lineage>
        <taxon>Eukaryota</taxon>
        <taxon>Viridiplantae</taxon>
        <taxon>Streptophyta</taxon>
        <taxon>Embryophyta</taxon>
        <taxon>Tracheophyta</taxon>
        <taxon>Spermatophyta</taxon>
        <taxon>Magnoliopsida</taxon>
        <taxon>eudicotyledons</taxon>
        <taxon>Gunneridae</taxon>
        <taxon>Pentapetalae</taxon>
        <taxon>rosids</taxon>
        <taxon>fabids</taxon>
        <taxon>Malpighiales</taxon>
        <taxon>Linaceae</taxon>
        <taxon>Linum</taxon>
    </lineage>
</organism>
<accession>A0AAV0NG47</accession>
<keyword evidence="4" id="KW-0862">Zinc</keyword>
<name>A0AAV0NG47_9ROSI</name>
<evidence type="ECO:0000256" key="5">
    <source>
        <dbReference type="ARBA" id="ARBA00023242"/>
    </source>
</evidence>
<comment type="subcellular location">
    <subcellularLocation>
        <location evidence="1">Nucleus</location>
    </subcellularLocation>
</comment>